<sequence length="718" mass="73999">MSLPTLSPNQVMIGNASGWALTFHTETAGTIQPALLTVCSADYEARLNATLPAGLEPGSCSITIEGMTDAHYAQIAQSGAASQPTVVQLYLYWVDANASPLGYLANLGGLTDTLGRFDPASMASSLVAVLRIVKVTRAVGVRRYEATIECKERVYQNLSTMRVAQPVSATKLSEAVTTIGQRTGIDIKLQGFGADGSMPTSSGNPGGNPSSNPSGSSGASSSASPAASPGDEQVSIDSGTPYAAALAGLATRMEHASGKYGRGLMLIRDGSLYFGVRQFPLTGDSKPLTLGSGLLRVETLDRVSADPDASPDSATPAAGSAATSAATQATTSAATSAVTSAATRRQFKLTLKGRPDLKPGDMASFDSPAEEMATQPGFLDSLLGGAFAGSILPGMGADTITHPVNLYVTSVTHALGRATGFVTTVTGVEIADLSRPWDTASGTGAHAPGRATGTTGTRSDGAASAVSAIRQAVREGAETPRSVDIGEVRGFHPSGDGTTEPPGQTERVFRGLVEPDGRANQARRLDIRRDSPAPLEGVSYASPFAWGKCGLVLPRYPGMRVVLAHRNGRAEDPVEVGALWTSGHGPTSQAGDYWLILPAAVDPASRSQVADTATPAEYAGKATNDLIDADGNRVIEVGELTLRVGSDHLKNAGERPARPADQGSVTIEHASGQSSIVMKQDGSVTITAKNITLDAGTGTITMKADSVDVQVQSNMNVH</sequence>
<dbReference type="AlphaFoldDB" id="A0A9X1RJ30"/>
<comment type="caution">
    <text evidence="2">The sequence shown here is derived from an EMBL/GenBank/DDBJ whole genome shotgun (WGS) entry which is preliminary data.</text>
</comment>
<feature type="compositionally biased region" description="Low complexity" evidence="1">
    <location>
        <begin position="201"/>
        <end position="230"/>
    </location>
</feature>
<evidence type="ECO:0000313" key="2">
    <source>
        <dbReference type="EMBL" id="MCG5072060.1"/>
    </source>
</evidence>
<feature type="region of interest" description="Disordered" evidence="1">
    <location>
        <begin position="437"/>
        <end position="462"/>
    </location>
</feature>
<dbReference type="EMBL" id="JAKLJA010000001">
    <property type="protein sequence ID" value="MCG5072060.1"/>
    <property type="molecule type" value="Genomic_DNA"/>
</dbReference>
<protein>
    <recommendedName>
        <fullName evidence="4">Gp5/Type VI secretion system Vgr protein OB-fold domain-containing protein</fullName>
    </recommendedName>
</protein>
<reference evidence="2" key="1">
    <citation type="submission" date="2022-01" db="EMBL/GenBank/DDBJ databases">
        <title>Genome sequence and assembly of Parabukholderia sp. RG36.</title>
        <authorList>
            <person name="Chhetri G."/>
        </authorList>
    </citation>
    <scope>NUCLEOTIDE SEQUENCE</scope>
    <source>
        <strain evidence="2">RG36</strain>
    </source>
</reference>
<dbReference type="RefSeq" id="WP_238461827.1">
    <property type="nucleotide sequence ID" value="NZ_JAKLJA010000001.1"/>
</dbReference>
<organism evidence="2 3">
    <name type="scientific">Paraburkholderia tagetis</name>
    <dbReference type="NCBI Taxonomy" id="2913261"/>
    <lineage>
        <taxon>Bacteria</taxon>
        <taxon>Pseudomonadati</taxon>
        <taxon>Pseudomonadota</taxon>
        <taxon>Betaproteobacteria</taxon>
        <taxon>Burkholderiales</taxon>
        <taxon>Burkholderiaceae</taxon>
        <taxon>Paraburkholderia</taxon>
    </lineage>
</organism>
<feature type="region of interest" description="Disordered" evidence="1">
    <location>
        <begin position="194"/>
        <end position="236"/>
    </location>
</feature>
<proteinExistence type="predicted"/>
<dbReference type="Proteomes" id="UP001139308">
    <property type="component" value="Unassembled WGS sequence"/>
</dbReference>
<feature type="compositionally biased region" description="Low complexity" evidence="1">
    <location>
        <begin position="442"/>
        <end position="462"/>
    </location>
</feature>
<name>A0A9X1RJ30_9BURK</name>
<feature type="region of interest" description="Disordered" evidence="1">
    <location>
        <begin position="485"/>
        <end position="504"/>
    </location>
</feature>
<keyword evidence="3" id="KW-1185">Reference proteome</keyword>
<feature type="compositionally biased region" description="Low complexity" evidence="1">
    <location>
        <begin position="306"/>
        <end position="323"/>
    </location>
</feature>
<accession>A0A9X1RJ30</accession>
<dbReference type="InterPro" id="IPR018247">
    <property type="entry name" value="EF_Hand_1_Ca_BS"/>
</dbReference>
<evidence type="ECO:0000313" key="3">
    <source>
        <dbReference type="Proteomes" id="UP001139308"/>
    </source>
</evidence>
<evidence type="ECO:0000256" key="1">
    <source>
        <dbReference type="SAM" id="MobiDB-lite"/>
    </source>
</evidence>
<gene>
    <name evidence="2" type="ORF">L5014_01570</name>
</gene>
<evidence type="ECO:0008006" key="4">
    <source>
        <dbReference type="Google" id="ProtNLM"/>
    </source>
</evidence>
<feature type="region of interest" description="Disordered" evidence="1">
    <location>
        <begin position="304"/>
        <end position="323"/>
    </location>
</feature>
<dbReference type="PROSITE" id="PS00018">
    <property type="entry name" value="EF_HAND_1"/>
    <property type="match status" value="1"/>
</dbReference>